<evidence type="ECO:0000256" key="9">
    <source>
        <dbReference type="ARBA" id="ARBA00023054"/>
    </source>
</evidence>
<sequence length="4641" mass="533487">MADPDPDQHLKRILNVMGVSTRIGNVVQLVKRRRGSPPKITEEQQQQHRLEQSKEARAERLNALGTKHRHVLEVAAIMLDEESDAVVDCVADRIEDVQLLDSIFNADGPKGLLVFYGLRPAPGMDTGRHNPKQKQPSNQVWITDGRDGKMTSVLVGVSRHSNVKPIEMKGLGEELLFTYTPVPEGRSVVYTLFVLLERALKPSIELLRDYGHCSELQQSNFRYGVNRFLAFLQSTEKDITERIRFAVDNQLYKGFLLTEVQVQETAKDRERMKTVERTFHRWLEQIQFALTQGDQIEQAPHQAGPLVELEYWRTVLTRYTSISEFTEQKVFKQFLHCLKLSRCKLVRMWEKLAAVLSAKLIESRDNVRFISAIEHFWDPLYRCEPREATRCIPRLLGVIRQVYRSSSYYNTADRITGLLTKIANQIIINCRLFLTSNGTIRIYEQPKETVIGKIEHCQKLEAAFRREYHRTVQRMLESPGETPWECSEVFVFGKLDHFRLRITKIMEVMDLYRKYEIIDRVAITGTESFSGRIKAAYEVLTTKPYDPLIYTDHRFDEDHRWFLQEVETAELGLAQFLKHLMANERTVEGNLLVLRRFERLQLDCLCVERRFLDVAVLLERFIFTLKDVYSEQRANPPIPQGVPETAGRIMWSRSLLRQIREPFAALRGHRCVIEHQRAQLCVKYYNFLCEVLLHYELIHHEAWTRQAIKTKTATPVYRRQEGNLQLEMNLHPWVKQLIRETEIMLKLGLTVPDPAIALVQRKKQLYRHYEHAKYLLRHSDALRLSIPPIFLPLMRTTLAKLDAAFQPGLTVVTWDSLNIGSYLEQLERTVQRMEHFYKEIYDIWQARVEDTLRSFQSTDLLTLPTEPVSPSGFYDMNLRYRESIQVFLQKRSQAMEGSVVELINKFVSNIEVPDRDEHGARRYQLPLDQINDSNRRQEELLPTDKYDWLRFDRMDKVPTNPTPEAHLEALFQDYGKLNYDVTLLHIDCMELFAYFNSRMLTVFVRMVRSSLENLRARLELVRLQSNKAAILDEIRPLIVTDMLLRRRQPDAACHIEPTLEEIQFSFERVILNVIETFYAIATWGQQAKSYERKLRRPLLVEQRFERNWFKLISEHKEVTRIVHEFDGGLLLLKPDISYATKTIYERYEFLWAENLFAVELERKPERFERIKEQLAQIQYTSHIGPIVVRLGPVIETVLRRLFDYYVVRIDEIVDFITTNELTLQRTLKDLDDIRMAMDCLQVVGEQFSFIDVDLTFIEQTYRTLAEFSELGITLENIETVYGIRDTFKAMTRRVEKVENEIIALQVPLQRELAKGVAKFNAEIDDFDAEFDTRGPLEEGIPPKEASDRLLIFQSRFDELWRRYEMYAAGEAFLGLKVNEYPVLQRRKKEFNLLNKLYSLYLEVMRSIETYYETPWREVDIESINAKLIDFENRCRKLPKAMKDWPAYLELKGKIDDFNRSCPLLELMCSEAMKDRHWDKLMDILGCKLDVTSPTFTLENIMAAPLLAHSEDIEDTCIGAVKENDIDTKLRSVVAEWSTVSLQFAPFKTRGELLIKPAETIEIIAQLEDSIMIVNSLASNRFNAHFKRDIMLWLNRLVNTGEILEKWLQVQNLWIYVEAVFVGGDISKQLPQDAKRFAGIDKSWVRIMYRARDNPNAIQCCTGEDVMSYTLGSLLEQLETCQKSLTGYLESKRLLFPRFFFISDPVLLEILGQASDPTSIQPHLLSIFDAVARVEFDPRTVGRIVGLCSANGERVELVNAVSCTGGVELWLGTLLGEMQDTMRTILATMAQLLTTPEFNFITGFQAFCGQAGLVGVQLLWTSEAELALARCRTDKHIMRTTNNRFLNLLNSLIELTVKDLTKLERIRFETMVTIHVHQRDIFDDLVRLRVRTALDFEWQKQARFYYDAETDDVIVKITDVDFIYQNEYLGVTERLAITPLTDRCYITLAQAIGMSMGGAPAGPAGTGKTETTKDMGRALGKLVVVFNCSDQMDFRGLGRIYKGLAQSGSWGCFDEFNRIELPVLSVAAQQIHIVLTARKEKRTSFLFSDGDTVSLNPEFGLFITMNPGYAGRQELPENLKIMFRSVAMMVPDRQIIMRVKLASCGFKDNVILARKFYTLYKLCEEQLSKQVHYDFGLRNILSVLRTLGAQKRANPTDTEETIVMRVLRDMNVSKLVDEDEPLFISLIEDLFPGIRLSGSSYKDLQRAIALSADALGLVNHPEWNLKVIQLYETSLVRHGLMTLGPTGAGKTQCILTLLRSFTELGMTHKEVRMNPKAITAPQMFGRLDVATNDWTDGIFSTLWRRTFKVKRNEFVWLVLDGPVDAVWIENLNSVLDDNKTLTLANGDRITMAPNAKLVFEPDNVDNASPATVSRMGMVFMSASVMRWEAILNGWLKSKPPTVADLLRRLFHRIYHDLHEFVQTRLAAKMKLLEAIYIRQCCDLLEGLLAPADENGEKALSSQPSPPIDFSDAHLERLFLFSLIWSLGAVLELEDREKMGEFIARHPSKMKWPKLQPEETVFEYVVSREGTWQHWNERVEDYHYPSDSVPEFSSILVPNVDNVRSSFLIDLIARQRKAVLLIGEQGSGKTVMIKGYMLQYDPEYHLSKSLNFSSATTPNMFQRIVESYVEKRVGTTYGPPQQRRMSVFIDDINMPIVNEWGDQVTNEIVRQLMENRGFYSLDKPGDFLTVLDVQILAAMIHPGGGRNDIPPRLKRQFCIFNCAIPSNPSMDKIFGALGCGYFCEERFQSAVVGIVPRLVPLTRRLWQATKLKMLPTPAKFHYVFNLRDLSRIWEGMLKVQPDQCRTVQTMVNLWKHECTRVIADRFTSVEDRSWFLATLRTTAEQELGADAVQYLADEEHAEPFFVNFLRDAPEPTGEEGDDEGSLEPPKLYEQIVSLDETTQRVRMFLEQYNEQVRGATMDMVFFRDALIHLMIISRIIGTPRGNALLVGVGGSGKQSLARLASFIAGYRCYQITLTRAYNVTNLLEDLKYLYREAGQAGQGMTFLFTDNDIKDEGFLEYINNVLSSGEIANLFPKDELDQITNELIPVMKRVDPRRVPTQDNLYDFFIERARANLHIVLCFSPVGEKFRTRALKFPGLISGCTIDWFQRWPTDALVAVSSHFLRDYRVVCTDELKVRLIEIMAYVHNRVAEVCVEYFERFRRQAHVTPKSFLSFLDGYKRIYREKHEHIAVLAARMQTGLVKLIEAAQSVDVLRLELEEKEKDIVVATQAAEVVLTSVTESQRAAEQVKADVLLVKNRADALVSQIQADTLVAEEKLEAARPALEQAEAALKTVTAADIATVRKLGKPPYLITLIMDVVLLLFRRRLAPVRPDDERQFMFASWEQSLKVMTDTGFLGKIVRYQADLINAETVDLMVPYFRYHLYTFEAAKAACGNVAGLLKWTLAMADFYEVNKDVLPLKANLARQQKKLDIAMEEKGEAEAALLAKERELAVVQRQFDEAMAKKQAVLDDAKQCQDKMEAASALIGGLADERVRWTEQLEQFKDETERLVGDVLILTGFLSYTGPFNQEYRTGLQASWSAELNRRRIPVSRAVDITESLTDSATIGEWNLQGLPNDELSVQNGIIVTKATRYPLLIDPQSQGKMWIKSKEGDRGLIVSTLNHKYFRNHLEECISLGYPLLIEDIGEELDPVLDNVLERNFIKMGNTYKVRVGDKEVDVNPSFRLYLTTKLPNPLYTPEVSARTTIIDFTVTMRGLEDQLLGRVILTEKRELESERTQLIQGVTANRRKMQELEANLLHKLSTTQGSLVDDVTVIGVLNTSKTTSIEVREKLAVARETEIKINRAREEFRPVAGRGSVLYFLICSMTMVDSMYQTSLVQFLERFDLSMVRSDRHPVPARRIANIIDYLTYDIFRYVCRGLYEVHKFLFVLLMALNIDLDRGAITHGEFQTFVKGGAALDINTCPEKPFKWIADVTWLNLVQLSQLSSFTSLLEQIRGNEKAWKAWFAKESPEEEPIPLATSGRGRTSMNARSSVATSGGLDAFRRLLLIRAWCPDRTLFQSRKYLASSLGARFADPVVIDYDAMLEESRPLTPLVCFLSMGSDPTPNIEALAKKNGIRCRAISMGQGQEVHARQLVEVSLGEGSWVLLQNCHLGLDYMNELLLQLIELERAGSAGCHAANFRLWLTTEPHPLFPITMLQLSIKFTNEPPSGVKAGLKRTYASMSLEMFEYSDSPLYVPLLFGISFLHTVVQERRKFGPLGWNIPYEFNSADWLASCMFVQNHLESLDPRRGISWKTMRYMLGEVQYGGRVTDDYDKRLLNTFARVWFSDALFDEAFRFYRDYRVMRFRTLEQYLEAIDEMPLVDPPQVYGLHANADITYQSNTTKVILDTILSIQPKESSGGGGETREATVARLVRDMLTKVPPPYDPYAVRERLRIMGHQESMNIFLRQEIDRIQRILLLVRQTLDDLLLAIDGVIIMNEQLRDALDNIYDARVPTVWKRGSWASASLGFWFTELIERNAQLHSWCFRRRPVMFWMTGFFNPQGFLTAMRQEVARAHKGWALDMITLHNDVTQMVAEDCKVAPVEGVYIYGLYLDGAGWDKRKVRLQEATNKILYSPMPVIHVYAINSTAAKDPKLYEVCPVYKKANRTDLNYITPLWLQTLKPPDHWIMRGVALLCDIK</sequence>
<dbReference type="FunFam" id="1.20.58.1120:FF:000004">
    <property type="entry name" value="Dynein axonemal heavy chain 5"/>
    <property type="match status" value="1"/>
</dbReference>
<keyword evidence="6" id="KW-0547">Nucleotide-binding</keyword>
<dbReference type="GO" id="GO:0008569">
    <property type="term" value="F:minus-end-directed microtubule motor activity"/>
    <property type="evidence" value="ECO:0007669"/>
    <property type="project" value="InterPro"/>
</dbReference>
<dbReference type="InterPro" id="IPR041589">
    <property type="entry name" value="DNAH3_AAA_lid_1"/>
</dbReference>
<dbReference type="InterPro" id="IPR013602">
    <property type="entry name" value="Dynein_heavy_linker"/>
</dbReference>
<dbReference type="Proteomes" id="UP000069272">
    <property type="component" value="Chromosome 3L"/>
</dbReference>
<dbReference type="FunFam" id="3.40.50.300:FF:001221">
    <property type="entry name" value="Axonemal dynein heavy chain 8"/>
    <property type="match status" value="1"/>
</dbReference>
<dbReference type="VEuPathDB" id="VectorBase:AALB005426"/>
<evidence type="ECO:0000256" key="11">
    <source>
        <dbReference type="ARBA" id="ARBA00023175"/>
    </source>
</evidence>
<dbReference type="FunFam" id="3.40.50.300:FF:001080">
    <property type="entry name" value="Dynein, axonemal, heavy chain 5"/>
    <property type="match status" value="1"/>
</dbReference>
<dbReference type="GO" id="GO:0007018">
    <property type="term" value="P:microtubule-based movement"/>
    <property type="evidence" value="ECO:0007669"/>
    <property type="project" value="InterPro"/>
</dbReference>
<dbReference type="STRING" id="7167.A0A182FFY4"/>
<dbReference type="Pfam" id="PF18198">
    <property type="entry name" value="AAA_lid_11"/>
    <property type="match status" value="1"/>
</dbReference>
<dbReference type="Gene3D" id="3.40.50.300">
    <property type="entry name" value="P-loop containing nucleotide triphosphate hydrolases"/>
    <property type="match status" value="5"/>
</dbReference>
<dbReference type="InterPro" id="IPR041228">
    <property type="entry name" value="Dynein_C"/>
</dbReference>
<dbReference type="InterPro" id="IPR035699">
    <property type="entry name" value="AAA_6"/>
</dbReference>
<dbReference type="Gene3D" id="1.20.1270.280">
    <property type="match status" value="1"/>
</dbReference>
<dbReference type="Pfam" id="PF08385">
    <property type="entry name" value="DHC_N1"/>
    <property type="match status" value="1"/>
</dbReference>
<feature type="domain" description="AAA+ ATPase" evidence="16">
    <location>
        <begin position="1956"/>
        <end position="2092"/>
    </location>
</feature>
<keyword evidence="9 14" id="KW-0175">Coiled coil</keyword>
<evidence type="ECO:0000256" key="14">
    <source>
        <dbReference type="SAM" id="Coils"/>
    </source>
</evidence>
<evidence type="ECO:0000256" key="13">
    <source>
        <dbReference type="ARBA" id="ARBA00023273"/>
    </source>
</evidence>
<keyword evidence="3" id="KW-0963">Cytoplasm</keyword>
<evidence type="ECO:0000256" key="15">
    <source>
        <dbReference type="SAM" id="MobiDB-lite"/>
    </source>
</evidence>
<dbReference type="InterPro" id="IPR042228">
    <property type="entry name" value="Dynein_linker_3"/>
</dbReference>
<dbReference type="FunFam" id="1.20.920.30:FF:000004">
    <property type="entry name" value="Dynein axonemal heavy chain 5"/>
    <property type="match status" value="1"/>
</dbReference>
<dbReference type="Gene3D" id="1.10.8.710">
    <property type="match status" value="1"/>
</dbReference>
<dbReference type="Gene3D" id="1.10.8.720">
    <property type="entry name" value="Region D6 of dynein motor"/>
    <property type="match status" value="1"/>
</dbReference>
<dbReference type="InterPro" id="IPR043160">
    <property type="entry name" value="Dynein_C_barrel"/>
</dbReference>
<dbReference type="SMART" id="SM00382">
    <property type="entry name" value="AAA"/>
    <property type="match status" value="3"/>
</dbReference>
<dbReference type="GO" id="GO:0045505">
    <property type="term" value="F:dynein intermediate chain binding"/>
    <property type="evidence" value="ECO:0007669"/>
    <property type="project" value="InterPro"/>
</dbReference>
<dbReference type="FunFam" id="1.20.920.20:FF:000004">
    <property type="entry name" value="Dynein axonemal heavy chain 5"/>
    <property type="match status" value="1"/>
</dbReference>
<dbReference type="Gene3D" id="1.20.140.100">
    <property type="entry name" value="Dynein heavy chain, N-terminal domain 2"/>
    <property type="match status" value="1"/>
</dbReference>
<keyword evidence="12" id="KW-0206">Cytoskeleton</keyword>
<dbReference type="InterPro" id="IPR013594">
    <property type="entry name" value="Dynein_heavy_tail"/>
</dbReference>
<evidence type="ECO:0000256" key="8">
    <source>
        <dbReference type="ARBA" id="ARBA00023017"/>
    </source>
</evidence>
<reference evidence="17 18" key="1">
    <citation type="journal article" date="2017" name="G3 (Bethesda)">
        <title>The Physical Genome Mapping of Anopheles albimanus Corrected Scaffold Misassemblies and Identified Interarm Rearrangements in Genus Anopheles.</title>
        <authorList>
            <person name="Artemov G.N."/>
            <person name="Peery A.N."/>
            <person name="Jiang X."/>
            <person name="Tu Z."/>
            <person name="Stegniy V.N."/>
            <person name="Sharakhova M.V."/>
            <person name="Sharakhov I.V."/>
        </authorList>
    </citation>
    <scope>NUCLEOTIDE SEQUENCE [LARGE SCALE GENOMIC DNA]</scope>
    <source>
        <strain evidence="17 18">ALBI9_A</strain>
    </source>
</reference>
<dbReference type="FunFam" id="3.10.490.20:FF:000003">
    <property type="entry name" value="Dynein heavy chain 5, axonemal"/>
    <property type="match status" value="1"/>
</dbReference>
<keyword evidence="13" id="KW-0966">Cell projection</keyword>
<dbReference type="Pfam" id="PF17857">
    <property type="entry name" value="AAA_lid_1"/>
    <property type="match status" value="1"/>
</dbReference>
<keyword evidence="10" id="KW-0969">Cilium</keyword>
<dbReference type="Gene3D" id="1.20.58.1120">
    <property type="match status" value="1"/>
</dbReference>
<dbReference type="FunFam" id="3.20.180.20:FF:000001">
    <property type="entry name" value="Dynein axonemal heavy chain 5"/>
    <property type="match status" value="1"/>
</dbReference>
<evidence type="ECO:0000313" key="17">
    <source>
        <dbReference type="EnsemblMetazoa" id="AALB005426-PA"/>
    </source>
</evidence>
<keyword evidence="5" id="KW-0677">Repeat</keyword>
<dbReference type="Pfam" id="PF12781">
    <property type="entry name" value="AAA_9"/>
    <property type="match status" value="1"/>
</dbReference>
<dbReference type="PANTHER" id="PTHR46532">
    <property type="entry name" value="MALE FERTILITY FACTOR KL5"/>
    <property type="match status" value="1"/>
</dbReference>
<dbReference type="Gene3D" id="1.10.8.1220">
    <property type="match status" value="1"/>
</dbReference>
<dbReference type="Pfam" id="PF12774">
    <property type="entry name" value="AAA_6"/>
    <property type="match status" value="1"/>
</dbReference>
<evidence type="ECO:0000256" key="12">
    <source>
        <dbReference type="ARBA" id="ARBA00023212"/>
    </source>
</evidence>
<feature type="coiled-coil region" evidence="14">
    <location>
        <begin position="3203"/>
        <end position="3230"/>
    </location>
</feature>
<dbReference type="InterPro" id="IPR035706">
    <property type="entry name" value="AAA_9"/>
</dbReference>
<protein>
    <recommendedName>
        <fullName evidence="16">AAA+ ATPase domain-containing protein</fullName>
    </recommendedName>
</protein>
<dbReference type="GO" id="GO:0005524">
    <property type="term" value="F:ATP binding"/>
    <property type="evidence" value="ECO:0007669"/>
    <property type="project" value="UniProtKB-KW"/>
</dbReference>
<feature type="domain" description="AAA+ ATPase" evidence="16">
    <location>
        <begin position="2573"/>
        <end position="2721"/>
    </location>
</feature>
<dbReference type="InterPro" id="IPR042222">
    <property type="entry name" value="Dynein_2_N"/>
</dbReference>
<dbReference type="FunFam" id="3.40.50.300:FF:000044">
    <property type="entry name" value="Dynein heavy chain 5, axonemal"/>
    <property type="match status" value="1"/>
</dbReference>
<feature type="coiled-coil region" evidence="14">
    <location>
        <begin position="3423"/>
        <end position="3464"/>
    </location>
</feature>
<evidence type="ECO:0000259" key="16">
    <source>
        <dbReference type="SMART" id="SM00382"/>
    </source>
</evidence>
<accession>A0A182FFY4</accession>
<dbReference type="Pfam" id="PF12780">
    <property type="entry name" value="AAA_8"/>
    <property type="match status" value="1"/>
</dbReference>
<keyword evidence="4" id="KW-0493">Microtubule</keyword>
<dbReference type="InterPro" id="IPR026983">
    <property type="entry name" value="DHC"/>
</dbReference>
<dbReference type="Pfam" id="PF12777">
    <property type="entry name" value="MT"/>
    <property type="match status" value="1"/>
</dbReference>
<evidence type="ECO:0000256" key="3">
    <source>
        <dbReference type="ARBA" id="ARBA00022490"/>
    </source>
</evidence>
<dbReference type="GO" id="GO:0097729">
    <property type="term" value="C:9+2 motile cilium"/>
    <property type="evidence" value="ECO:0007669"/>
    <property type="project" value="UniProtKB-ARBA"/>
</dbReference>
<reference evidence="17" key="2">
    <citation type="submission" date="2022-08" db="UniProtKB">
        <authorList>
            <consortium name="EnsemblMetazoa"/>
        </authorList>
    </citation>
    <scope>IDENTIFICATION</scope>
    <source>
        <strain evidence="17">STECLA/ALBI9_A</strain>
    </source>
</reference>
<dbReference type="SUPFAM" id="SSF52540">
    <property type="entry name" value="P-loop containing nucleoside triphosphate hydrolases"/>
    <property type="match status" value="4"/>
</dbReference>
<dbReference type="Pfam" id="PF12775">
    <property type="entry name" value="AAA_7"/>
    <property type="match status" value="1"/>
</dbReference>
<evidence type="ECO:0000256" key="2">
    <source>
        <dbReference type="ARBA" id="ARBA00008887"/>
    </source>
</evidence>
<evidence type="ECO:0000256" key="10">
    <source>
        <dbReference type="ARBA" id="ARBA00023069"/>
    </source>
</evidence>
<dbReference type="InterPro" id="IPR027417">
    <property type="entry name" value="P-loop_NTPase"/>
</dbReference>
<dbReference type="Gene3D" id="1.20.920.20">
    <property type="match status" value="1"/>
</dbReference>
<dbReference type="VEuPathDB" id="VectorBase:AALB20_035678"/>
<dbReference type="Gene3D" id="3.20.180.20">
    <property type="entry name" value="Dynein heavy chain, N-terminal domain 2"/>
    <property type="match status" value="1"/>
</dbReference>
<feature type="region of interest" description="Disordered" evidence="15">
    <location>
        <begin position="33"/>
        <end position="52"/>
    </location>
</feature>
<name>A0A182FFY4_ANOAL</name>
<dbReference type="EnsemblMetazoa" id="AALB005426-RA">
    <property type="protein sequence ID" value="AALB005426-PA"/>
    <property type="gene ID" value="AALB005426"/>
</dbReference>
<dbReference type="GO" id="GO:0005874">
    <property type="term" value="C:microtubule"/>
    <property type="evidence" value="ECO:0007669"/>
    <property type="project" value="UniProtKB-KW"/>
</dbReference>
<dbReference type="InterPro" id="IPR004273">
    <property type="entry name" value="Dynein_heavy_D6_P-loop"/>
</dbReference>
<dbReference type="FunFam" id="3.40.50.300:FF:000049">
    <property type="entry name" value="Dynein, axonemal, heavy chain 5"/>
    <property type="match status" value="1"/>
</dbReference>
<comment type="subcellular location">
    <subcellularLocation>
        <location evidence="1">Cytoplasm</location>
        <location evidence="1">Cytoskeleton</location>
        <location evidence="1">Cilium axoneme</location>
    </subcellularLocation>
</comment>
<dbReference type="Gene3D" id="3.10.490.20">
    <property type="match status" value="1"/>
</dbReference>
<dbReference type="InterPro" id="IPR041658">
    <property type="entry name" value="AAA_lid_11"/>
</dbReference>
<keyword evidence="7" id="KW-0067">ATP-binding</keyword>
<dbReference type="FunFam" id="1.20.1270.280:FF:000002">
    <property type="entry name" value="Dynein heavy chain 5, axonemal"/>
    <property type="match status" value="1"/>
</dbReference>
<dbReference type="Pfam" id="PF08393">
    <property type="entry name" value="DHC_N2"/>
    <property type="match status" value="1"/>
</dbReference>
<evidence type="ECO:0000256" key="7">
    <source>
        <dbReference type="ARBA" id="ARBA00022840"/>
    </source>
</evidence>
<dbReference type="Gene3D" id="6.10.140.1060">
    <property type="match status" value="1"/>
</dbReference>
<dbReference type="Pfam" id="PF17852">
    <property type="entry name" value="Dynein_AAA_lid"/>
    <property type="match status" value="1"/>
</dbReference>
<dbReference type="PANTHER" id="PTHR46532:SF4">
    <property type="entry name" value="AAA+ ATPASE DOMAIN-CONTAINING PROTEIN"/>
    <property type="match status" value="1"/>
</dbReference>
<organism evidence="17 18">
    <name type="scientific">Anopheles albimanus</name>
    <name type="common">New world malaria mosquito</name>
    <dbReference type="NCBI Taxonomy" id="7167"/>
    <lineage>
        <taxon>Eukaryota</taxon>
        <taxon>Metazoa</taxon>
        <taxon>Ecdysozoa</taxon>
        <taxon>Arthropoda</taxon>
        <taxon>Hexapoda</taxon>
        <taxon>Insecta</taxon>
        <taxon>Pterygota</taxon>
        <taxon>Neoptera</taxon>
        <taxon>Endopterygota</taxon>
        <taxon>Diptera</taxon>
        <taxon>Nematocera</taxon>
        <taxon>Culicoidea</taxon>
        <taxon>Culicidae</taxon>
        <taxon>Anophelinae</taxon>
        <taxon>Anopheles</taxon>
    </lineage>
</organism>
<dbReference type="FunFam" id="1.20.140.100:FF:000003">
    <property type="entry name" value="Dynein, axonemal, heavy chain 5"/>
    <property type="match status" value="1"/>
</dbReference>
<keyword evidence="18" id="KW-1185">Reference proteome</keyword>
<dbReference type="InterPro" id="IPR042219">
    <property type="entry name" value="AAA_lid_11_sf"/>
</dbReference>
<dbReference type="InterPro" id="IPR024317">
    <property type="entry name" value="Dynein_heavy_chain_D4_dom"/>
</dbReference>
<dbReference type="Pfam" id="PF18199">
    <property type="entry name" value="Dynein_C"/>
    <property type="match status" value="1"/>
</dbReference>
<dbReference type="Gene3D" id="1.10.287.2620">
    <property type="match status" value="1"/>
</dbReference>
<dbReference type="FunFam" id="1.10.8.1220:FF:000001">
    <property type="entry name" value="Dynein axonemal heavy chain 5"/>
    <property type="match status" value="1"/>
</dbReference>
<dbReference type="InterPro" id="IPR043157">
    <property type="entry name" value="Dynein_AAA1S"/>
</dbReference>
<dbReference type="FunFam" id="1.10.8.720:FF:000004">
    <property type="entry name" value="Dynein heavy chain 5, axonemal"/>
    <property type="match status" value="1"/>
</dbReference>
<feature type="compositionally biased region" description="Basic and acidic residues" evidence="15">
    <location>
        <begin position="40"/>
        <end position="52"/>
    </location>
</feature>
<dbReference type="Pfam" id="PF03028">
    <property type="entry name" value="Dynein_heavy"/>
    <property type="match status" value="1"/>
</dbReference>
<dbReference type="InterPro" id="IPR024743">
    <property type="entry name" value="Dynein_HC_stalk"/>
</dbReference>
<dbReference type="FunFam" id="3.40.50.300:FF:002141">
    <property type="entry name" value="Dynein heavy chain"/>
    <property type="match status" value="1"/>
</dbReference>
<evidence type="ECO:0000256" key="5">
    <source>
        <dbReference type="ARBA" id="ARBA00022737"/>
    </source>
</evidence>
<feature type="domain" description="AAA+ ATPase" evidence="16">
    <location>
        <begin position="2237"/>
        <end position="2418"/>
    </location>
</feature>
<evidence type="ECO:0000256" key="1">
    <source>
        <dbReference type="ARBA" id="ARBA00004430"/>
    </source>
</evidence>
<keyword evidence="8" id="KW-0243">Dynein</keyword>
<evidence type="ECO:0000313" key="18">
    <source>
        <dbReference type="Proteomes" id="UP000069272"/>
    </source>
</evidence>
<evidence type="ECO:0000256" key="4">
    <source>
        <dbReference type="ARBA" id="ARBA00022701"/>
    </source>
</evidence>
<keyword evidence="11" id="KW-0505">Motor protein</keyword>
<dbReference type="GO" id="GO:0005858">
    <property type="term" value="C:axonemal dynein complex"/>
    <property type="evidence" value="ECO:0007669"/>
    <property type="project" value="TreeGrafter"/>
</dbReference>
<comment type="similarity">
    <text evidence="2">Belongs to the dynein heavy chain family.</text>
</comment>
<proteinExistence type="inferred from homology"/>
<dbReference type="Gene3D" id="1.10.472.130">
    <property type="match status" value="1"/>
</dbReference>
<dbReference type="Gene3D" id="1.20.920.30">
    <property type="match status" value="1"/>
</dbReference>
<dbReference type="GO" id="GO:0051959">
    <property type="term" value="F:dynein light intermediate chain binding"/>
    <property type="evidence" value="ECO:0007669"/>
    <property type="project" value="InterPro"/>
</dbReference>
<dbReference type="InterPro" id="IPR003593">
    <property type="entry name" value="AAA+_ATPase"/>
</dbReference>
<evidence type="ECO:0000256" key="6">
    <source>
        <dbReference type="ARBA" id="ARBA00022741"/>
    </source>
</evidence>
<dbReference type="FunFam" id="3.40.50.300:FF:000320">
    <property type="entry name" value="Dynein, axonemal, heavy chain 5"/>
    <property type="match status" value="1"/>
</dbReference>
<dbReference type="InterPro" id="IPR041466">
    <property type="entry name" value="Dynein_AAA5_ext"/>
</dbReference>
<dbReference type="FunFam" id="1.10.8.710:FF:000003">
    <property type="entry name" value="Dynein axonemal heavy chain 5"/>
    <property type="match status" value="1"/>
</dbReference>